<dbReference type="GO" id="GO:0000981">
    <property type="term" value="F:DNA-binding transcription factor activity, RNA polymerase II-specific"/>
    <property type="evidence" value="ECO:0007669"/>
    <property type="project" value="InterPro"/>
</dbReference>
<evidence type="ECO:0000256" key="1">
    <source>
        <dbReference type="ARBA" id="ARBA00023242"/>
    </source>
</evidence>
<comment type="caution">
    <text evidence="5">The sequence shown here is derived from an EMBL/GenBank/DDBJ whole genome shotgun (WGS) entry which is preliminary data.</text>
</comment>
<dbReference type="Gene3D" id="4.10.240.10">
    <property type="entry name" value="Zn(2)-C6 fungal-type DNA-binding domain"/>
    <property type="match status" value="1"/>
</dbReference>
<dbReference type="Pfam" id="PF00172">
    <property type="entry name" value="Zn_clus"/>
    <property type="match status" value="1"/>
</dbReference>
<feature type="region of interest" description="Disordered" evidence="2">
    <location>
        <begin position="54"/>
        <end position="110"/>
    </location>
</feature>
<dbReference type="InterPro" id="IPR036864">
    <property type="entry name" value="Zn2-C6_fun-type_DNA-bd_sf"/>
</dbReference>
<accession>A0A9P7MSJ1</accession>
<organism evidence="5 7">
    <name type="scientific">Claviceps arundinis</name>
    <dbReference type="NCBI Taxonomy" id="1623583"/>
    <lineage>
        <taxon>Eukaryota</taxon>
        <taxon>Fungi</taxon>
        <taxon>Dikarya</taxon>
        <taxon>Ascomycota</taxon>
        <taxon>Pezizomycotina</taxon>
        <taxon>Sordariomycetes</taxon>
        <taxon>Hypocreomycetidae</taxon>
        <taxon>Hypocreales</taxon>
        <taxon>Clavicipitaceae</taxon>
        <taxon>Claviceps</taxon>
    </lineage>
</organism>
<dbReference type="PROSITE" id="PS50048">
    <property type="entry name" value="ZN2_CY6_FUNGAL_2"/>
    <property type="match status" value="1"/>
</dbReference>
<name>A0A9P7MSJ1_9HYPO</name>
<proteinExistence type="predicted"/>
<dbReference type="CDD" id="cd00067">
    <property type="entry name" value="GAL4"/>
    <property type="match status" value="1"/>
</dbReference>
<dbReference type="EMBL" id="SRPR01000376">
    <property type="protein sequence ID" value="KAG5954043.1"/>
    <property type="molecule type" value="Genomic_DNA"/>
</dbReference>
<feature type="compositionally biased region" description="Polar residues" evidence="2">
    <location>
        <begin position="481"/>
        <end position="494"/>
    </location>
</feature>
<protein>
    <recommendedName>
        <fullName evidence="3">Zn(2)-C6 fungal-type domain-containing protein</fullName>
    </recommendedName>
</protein>
<evidence type="ECO:0000313" key="4">
    <source>
        <dbReference type="EMBL" id="KAG5954043.1"/>
    </source>
</evidence>
<dbReference type="PANTHER" id="PTHR47657">
    <property type="entry name" value="STEROL REGULATORY ELEMENT-BINDING PROTEIN ECM22"/>
    <property type="match status" value="1"/>
</dbReference>
<feature type="region of interest" description="Disordered" evidence="2">
    <location>
        <begin position="472"/>
        <end position="507"/>
    </location>
</feature>
<evidence type="ECO:0000313" key="7">
    <source>
        <dbReference type="Proteomes" id="UP000784919"/>
    </source>
</evidence>
<feature type="domain" description="Zn(2)-C6 fungal-type" evidence="3">
    <location>
        <begin position="13"/>
        <end position="43"/>
    </location>
</feature>
<dbReference type="GO" id="GO:0008270">
    <property type="term" value="F:zinc ion binding"/>
    <property type="evidence" value="ECO:0007669"/>
    <property type="project" value="InterPro"/>
</dbReference>
<dbReference type="PROSITE" id="PS00463">
    <property type="entry name" value="ZN2_CY6_FUNGAL_1"/>
    <property type="match status" value="1"/>
</dbReference>
<evidence type="ECO:0000259" key="3">
    <source>
        <dbReference type="PROSITE" id="PS50048"/>
    </source>
</evidence>
<dbReference type="AlphaFoldDB" id="A0A9P7MSJ1"/>
<dbReference type="InterPro" id="IPR052400">
    <property type="entry name" value="Zn2-C6_fungal_TF"/>
</dbReference>
<dbReference type="SUPFAM" id="SSF57701">
    <property type="entry name" value="Zn2/Cys6 DNA-binding domain"/>
    <property type="match status" value="1"/>
</dbReference>
<dbReference type="EMBL" id="SRPS01000125">
    <property type="protein sequence ID" value="KAG5967160.1"/>
    <property type="molecule type" value="Genomic_DNA"/>
</dbReference>
<dbReference type="Proteomes" id="UP000742024">
    <property type="component" value="Unassembled WGS sequence"/>
</dbReference>
<sequence>MPPRRTHKKSRTGCQRCKIRKVKCDEVRPRCGNCSKHGVLCDFESLSVLQELAPSATSGSPSPAASTPALSPNVYRTSPLTPSPLQISAPSPVSPPLRSRTPKSETSRPAVPCSVDRLLELRLLHQYTTSTCKTLLTNSPATDDIWQRAVPEMAFHDKPYLADAMLCVAALHLRSQHPSDKSLVQASHAYSASTLAAYVTTLAKGITPDNAEALFLTATLIAFQATASRIFVKDYADDADDVQTGRVEEGTKRYTLPMAWFHAFQGVKTVVSTSWQWIRNSSIVQAVVDSQPSFQLDLNPLNPNSFFGHLLENLEDELAKEPIDKVTATHQGYFHAVSVLNWAHKSPDAPAVLAFPASVSRRFVEVLEEKRPRALAILACFFALFQRMDPVWWLQGVSRREVMGLVSLFEIGSPWWRHLEWPVRIALWEGEAIPPAIWGVDYKQEAVASKTSSESMMSHIELFSKLTSIPTPVPRPGSASGPAQGSATDASSAALQAELDGMTAPLD</sequence>
<feature type="compositionally biased region" description="Low complexity" evidence="2">
    <location>
        <begin position="54"/>
        <end position="72"/>
    </location>
</feature>
<reference evidence="5 6" key="1">
    <citation type="journal article" date="2020" name="bioRxiv">
        <title>Whole genome comparisons of ergot fungi reveals the divergence and evolution of species within the genus Claviceps are the result of varying mechanisms driving genome evolution and host range expansion.</title>
        <authorList>
            <person name="Wyka S.A."/>
            <person name="Mondo S.J."/>
            <person name="Liu M."/>
            <person name="Dettman J."/>
            <person name="Nalam V."/>
            <person name="Broders K.D."/>
        </authorList>
    </citation>
    <scope>NUCLEOTIDE SEQUENCE</scope>
    <source>
        <strain evidence="5">CCC 1102</strain>
        <strain evidence="4 6">LM583</strain>
    </source>
</reference>
<evidence type="ECO:0000313" key="6">
    <source>
        <dbReference type="Proteomes" id="UP000742024"/>
    </source>
</evidence>
<keyword evidence="1" id="KW-0539">Nucleus</keyword>
<evidence type="ECO:0000256" key="2">
    <source>
        <dbReference type="SAM" id="MobiDB-lite"/>
    </source>
</evidence>
<dbReference type="InterPro" id="IPR001138">
    <property type="entry name" value="Zn2Cys6_DnaBD"/>
</dbReference>
<keyword evidence="6" id="KW-1185">Reference proteome</keyword>
<dbReference type="SMART" id="SM00066">
    <property type="entry name" value="GAL4"/>
    <property type="match status" value="1"/>
</dbReference>
<dbReference type="PANTHER" id="PTHR47657:SF14">
    <property type="entry name" value="ZN(2)-C6 FUNGAL-TYPE DOMAIN-CONTAINING PROTEIN"/>
    <property type="match status" value="1"/>
</dbReference>
<feature type="compositionally biased region" description="Polar residues" evidence="2">
    <location>
        <begin position="74"/>
        <end position="91"/>
    </location>
</feature>
<evidence type="ECO:0000313" key="5">
    <source>
        <dbReference type="EMBL" id="KAG5967160.1"/>
    </source>
</evidence>
<dbReference type="Proteomes" id="UP000784919">
    <property type="component" value="Unassembled WGS sequence"/>
</dbReference>
<gene>
    <name evidence="5" type="ORF">E4U56_000978</name>
    <name evidence="4" type="ORF">E4U57_004910</name>
</gene>
<dbReference type="OrthoDB" id="3031538at2759"/>